<reference evidence="2" key="2">
    <citation type="submission" date="2025-04" db="UniProtKB">
        <authorList>
            <consortium name="RefSeq"/>
        </authorList>
    </citation>
    <scope>IDENTIFICATION</scope>
    <source>
        <tissue evidence="2">Leaf</tissue>
    </source>
</reference>
<organism evidence="1 2">
    <name type="scientific">Gossypium hirsutum</name>
    <name type="common">Upland cotton</name>
    <name type="synonym">Gossypium mexicanum</name>
    <dbReference type="NCBI Taxonomy" id="3635"/>
    <lineage>
        <taxon>Eukaryota</taxon>
        <taxon>Viridiplantae</taxon>
        <taxon>Streptophyta</taxon>
        <taxon>Embryophyta</taxon>
        <taxon>Tracheophyta</taxon>
        <taxon>Spermatophyta</taxon>
        <taxon>Magnoliopsida</taxon>
        <taxon>eudicotyledons</taxon>
        <taxon>Gunneridae</taxon>
        <taxon>Pentapetalae</taxon>
        <taxon>rosids</taxon>
        <taxon>malvids</taxon>
        <taxon>Malvales</taxon>
        <taxon>Malvaceae</taxon>
        <taxon>Malvoideae</taxon>
        <taxon>Gossypium</taxon>
    </lineage>
</organism>
<evidence type="ECO:0000313" key="3">
    <source>
        <dbReference type="RefSeq" id="XP_040966387.1"/>
    </source>
</evidence>
<accession>A0A1U8LXN4</accession>
<gene>
    <name evidence="2" type="primary">LOC107930919</name>
    <name evidence="3" type="synonym">LOC121226798</name>
</gene>
<dbReference type="AlphaFoldDB" id="A0A1U8LXN4"/>
<dbReference type="STRING" id="3635.A0A1U8LXN4"/>
<protein>
    <submittedName>
        <fullName evidence="3">SH2 domain-containing protein A-like</fullName>
    </submittedName>
    <submittedName>
        <fullName evidence="2">Uncharacterized protein LOC107930919</fullName>
    </submittedName>
</protein>
<dbReference type="KEGG" id="ghi:107930919"/>
<evidence type="ECO:0000313" key="1">
    <source>
        <dbReference type="Proteomes" id="UP000818029"/>
    </source>
</evidence>
<dbReference type="Proteomes" id="UP000818029">
    <property type="component" value="Chromosome D11"/>
</dbReference>
<reference evidence="1" key="1">
    <citation type="journal article" date="2020" name="Nat. Genet.">
        <title>Genomic diversifications of five Gossypium allopolyploid species and their impact on cotton improvement.</title>
        <authorList>
            <person name="Chen Z.J."/>
            <person name="Sreedasyam A."/>
            <person name="Ando A."/>
            <person name="Song Q."/>
            <person name="De Santiago L.M."/>
            <person name="Hulse-Kemp A.M."/>
            <person name="Ding M."/>
            <person name="Ye W."/>
            <person name="Kirkbride R.C."/>
            <person name="Jenkins J."/>
            <person name="Plott C."/>
            <person name="Lovell J."/>
            <person name="Lin Y.M."/>
            <person name="Vaughn R."/>
            <person name="Liu B."/>
            <person name="Simpson S."/>
            <person name="Scheffler B.E."/>
            <person name="Wen L."/>
            <person name="Saski C.A."/>
            <person name="Grover C.E."/>
            <person name="Hu G."/>
            <person name="Conover J.L."/>
            <person name="Carlson J.W."/>
            <person name="Shu S."/>
            <person name="Boston L.B."/>
            <person name="Williams M."/>
            <person name="Peterson D.G."/>
            <person name="McGee K."/>
            <person name="Jones D.C."/>
            <person name="Wendel J.F."/>
            <person name="Stelly D.M."/>
            <person name="Grimwood J."/>
            <person name="Schmutz J."/>
        </authorList>
    </citation>
    <scope>NUCLEOTIDE SEQUENCE [LARGE SCALE GENOMIC DNA]</scope>
    <source>
        <strain evidence="1">cv. TM-1</strain>
    </source>
</reference>
<dbReference type="RefSeq" id="XP_040966387.1">
    <property type="nucleotide sequence ID" value="XM_041110453.1"/>
</dbReference>
<proteinExistence type="predicted"/>
<keyword evidence="1" id="KW-1185">Reference proteome</keyword>
<dbReference type="RefSeq" id="XP_016718168.1">
    <property type="nucleotide sequence ID" value="XM_016862679.1"/>
</dbReference>
<sequence>MNTSLSDSESTGARGSALITVSCRGHSAPDVTIFRYCPGGLTDRSLLLMEISTTVSDEEISGLVEQVSMYSGCSHHRHQIKMAKRLIDEGMIAWNLISQNNLQVQPQMNRSW</sequence>
<dbReference type="PaxDb" id="3635-A0A1U8LXN4"/>
<dbReference type="GeneID" id="107930919"/>
<name>A0A1U8LXN4_GOSHI</name>
<evidence type="ECO:0000313" key="2">
    <source>
        <dbReference type="RefSeq" id="XP_016718168.1"/>
    </source>
</evidence>